<reference evidence="4" key="1">
    <citation type="submission" date="2025-08" db="UniProtKB">
        <authorList>
            <consortium name="RefSeq"/>
        </authorList>
    </citation>
    <scope>IDENTIFICATION</scope>
</reference>
<dbReference type="GO" id="GO:0005856">
    <property type="term" value="C:cytoskeleton"/>
    <property type="evidence" value="ECO:0007669"/>
    <property type="project" value="UniProtKB-SubCell"/>
</dbReference>
<keyword evidence="3" id="KW-1185">Reference proteome</keyword>
<dbReference type="Bgee" id="ENSSSAG00000075623">
    <property type="expression patterns" value="Expressed in muscle tissue and 3 other cell types or tissues"/>
</dbReference>
<dbReference type="InterPro" id="IPR038095">
    <property type="entry name" value="Costars_sf"/>
</dbReference>
<evidence type="ECO:0000313" key="3">
    <source>
        <dbReference type="Proteomes" id="UP001652741"/>
    </source>
</evidence>
<feature type="compositionally biased region" description="Polar residues" evidence="1">
    <location>
        <begin position="215"/>
        <end position="264"/>
    </location>
</feature>
<sequence length="454" mass="50820">MVSSLTRSWQNWVSEVKDKQAKEPVGWAPDALRELWDEPPKTPSTTKLGTWEKRVCPSQDLTTGTNLPADQNNPSADQQESQGSSPPSQSVDQRKTLLVLQGESRIQTKQVVKTVASGIQERSVGITFLTERICKEAPPPGEKIDRMLSKRVSPTLRRKCSNVLELTCSWKEKERNVPSEGEFGDGRTCSVDTEDSRYSEAEERALEAESGQGKPGQTDSSKPGQIDSTEPGQTNSTEAGQTDSSKPGQTDTSKPVKTDSTGSSREAKQRDNDSVSPKEKIESWVRVKIPSISVGRKELDDANRINALSRKYSAVGNLKSRWQNWSSMHTVNQKLNPFSDDFDYEYSMSLRLRKGEEGYGRPKEGTKTAERARRAEQHIHGEIADMCYVIRTMNDPDPDGKTRVTFRELFDRYVRISDKVVGILLRARRHGKVAFKGEMLWQGQDDGVIITLLV</sequence>
<dbReference type="PANTHER" id="PTHR22739">
    <property type="entry name" value="STRIATED MUSCLE ACTIVATOR OF RHO-DEPENDENT SIGNALING-RELATED"/>
    <property type="match status" value="1"/>
</dbReference>
<protein>
    <submittedName>
        <fullName evidence="4">Actin-binding Rho-activating protein</fullName>
    </submittedName>
</protein>
<feature type="compositionally biased region" description="Basic and acidic residues" evidence="1">
    <location>
        <begin position="31"/>
        <end position="40"/>
    </location>
</feature>
<dbReference type="SMART" id="SM01283">
    <property type="entry name" value="Costars"/>
    <property type="match status" value="1"/>
</dbReference>
<dbReference type="AlphaFoldDB" id="A0A1S3M2J0"/>
<dbReference type="GO" id="GO:0003779">
    <property type="term" value="F:actin binding"/>
    <property type="evidence" value="ECO:0007669"/>
    <property type="project" value="UniProtKB-KW"/>
</dbReference>
<dbReference type="KEGG" id="sasa:106570048"/>
<dbReference type="GO" id="GO:0045944">
    <property type="term" value="P:positive regulation of transcription by RNA polymerase II"/>
    <property type="evidence" value="ECO:0007669"/>
    <property type="project" value="TreeGrafter"/>
</dbReference>
<dbReference type="RefSeq" id="XP_013997452.2">
    <property type="nucleotide sequence ID" value="XM_014141977.2"/>
</dbReference>
<gene>
    <name evidence="4" type="primary">LOC106570048</name>
</gene>
<dbReference type="STRING" id="8030.ENSSSAP00000103402"/>
<evidence type="ECO:0000259" key="2">
    <source>
        <dbReference type="SMART" id="SM01283"/>
    </source>
</evidence>
<evidence type="ECO:0000313" key="4">
    <source>
        <dbReference type="RefSeq" id="XP_013997452.2"/>
    </source>
</evidence>
<dbReference type="GeneID" id="106570048"/>
<accession>A0A1S3M2J0</accession>
<dbReference type="Pfam" id="PF14705">
    <property type="entry name" value="Costars"/>
    <property type="match status" value="1"/>
</dbReference>
<feature type="region of interest" description="Disordered" evidence="1">
    <location>
        <begin position="31"/>
        <end position="93"/>
    </location>
</feature>
<dbReference type="GO" id="GO:0015031">
    <property type="term" value="P:protein transport"/>
    <property type="evidence" value="ECO:0007669"/>
    <property type="project" value="UniProtKB-KW"/>
</dbReference>
<dbReference type="GO" id="GO:0035025">
    <property type="term" value="P:positive regulation of Rho protein signal transduction"/>
    <property type="evidence" value="ECO:0007669"/>
    <property type="project" value="InterPro"/>
</dbReference>
<feature type="compositionally biased region" description="Basic and acidic residues" evidence="1">
    <location>
        <begin position="265"/>
        <end position="280"/>
    </location>
</feature>
<dbReference type="InterPro" id="IPR027817">
    <property type="entry name" value="Costars_dom"/>
</dbReference>
<dbReference type="PANTHER" id="PTHR22739:SF20">
    <property type="entry name" value="ACTIN-BINDING RHO-ACTIVATING PROTEIN"/>
    <property type="match status" value="1"/>
</dbReference>
<dbReference type="Proteomes" id="UP001652741">
    <property type="component" value="Chromosome ssa14"/>
</dbReference>
<proteinExistence type="predicted"/>
<feature type="compositionally biased region" description="Low complexity" evidence="1">
    <location>
        <begin position="77"/>
        <end position="91"/>
    </location>
</feature>
<feature type="region of interest" description="Disordered" evidence="1">
    <location>
        <begin position="174"/>
        <end position="280"/>
    </location>
</feature>
<dbReference type="GO" id="GO:0030017">
    <property type="term" value="C:sarcomere"/>
    <property type="evidence" value="ECO:0007669"/>
    <property type="project" value="UniProtKB-SubCell"/>
</dbReference>
<feature type="domain" description="Costars" evidence="2">
    <location>
        <begin position="377"/>
        <end position="453"/>
    </location>
</feature>
<dbReference type="PaxDb" id="8030-ENSSSAP00000103402"/>
<dbReference type="Gene3D" id="1.10.10.1540">
    <property type="entry name" value="Costar domain"/>
    <property type="match status" value="1"/>
</dbReference>
<feature type="compositionally biased region" description="Polar residues" evidence="1">
    <location>
        <begin position="59"/>
        <end position="76"/>
    </location>
</feature>
<feature type="compositionally biased region" description="Basic and acidic residues" evidence="1">
    <location>
        <begin position="194"/>
        <end position="207"/>
    </location>
</feature>
<organism evidence="3 4">
    <name type="scientific">Salmo salar</name>
    <name type="common">Atlantic salmon</name>
    <dbReference type="NCBI Taxonomy" id="8030"/>
    <lineage>
        <taxon>Eukaryota</taxon>
        <taxon>Metazoa</taxon>
        <taxon>Chordata</taxon>
        <taxon>Craniata</taxon>
        <taxon>Vertebrata</taxon>
        <taxon>Euteleostomi</taxon>
        <taxon>Actinopterygii</taxon>
        <taxon>Neopterygii</taxon>
        <taxon>Teleostei</taxon>
        <taxon>Protacanthopterygii</taxon>
        <taxon>Salmoniformes</taxon>
        <taxon>Salmonidae</taxon>
        <taxon>Salmoninae</taxon>
        <taxon>Salmo</taxon>
    </lineage>
</organism>
<name>A0A1S3M2J0_SALSA</name>
<evidence type="ECO:0000256" key="1">
    <source>
        <dbReference type="SAM" id="MobiDB-lite"/>
    </source>
</evidence>
<dbReference type="InterPro" id="IPR026111">
    <property type="entry name" value="Abra"/>
</dbReference>